<proteinExistence type="predicted"/>
<gene>
    <name evidence="2" type="primary">yagK</name>
    <name evidence="2" type="ORF">MACH16_15610</name>
</gene>
<accession>A0ABM8FD57</accession>
<dbReference type="Proteomes" id="UP001307608">
    <property type="component" value="Chromosome"/>
</dbReference>
<name>A0ABM8FD57_9GAMM</name>
<evidence type="ECO:0000259" key="1">
    <source>
        <dbReference type="Pfam" id="PF11726"/>
    </source>
</evidence>
<keyword evidence="3" id="KW-1185">Reference proteome</keyword>
<sequence length="206" mass="23605">MKQVNQYQGLNIHSPLSESNVTYLSQLKSLIEASVAESARILAFRFDLRFPENYKGSQEKVITKFFESLKAQIKAKDAKSIKDGKRVYPSRLKYAWVRENGGAVNDHFHVVVIFNKDAFAFVGDYDSAETNTARRIKKAWSSALGCKEESAKGLVHFPKSAIYILNKNKETYQGKYRLLYYRISYLAKNRTKVYGTGKRSFGCSWK</sequence>
<feature type="domain" description="YagK/YfjJ C-terminal" evidence="1">
    <location>
        <begin position="37"/>
        <end position="204"/>
    </location>
</feature>
<dbReference type="InterPro" id="IPR057271">
    <property type="entry name" value="YagK_YfjJ_C"/>
</dbReference>
<evidence type="ECO:0000313" key="3">
    <source>
        <dbReference type="Proteomes" id="UP001307608"/>
    </source>
</evidence>
<dbReference type="Pfam" id="PF11726">
    <property type="entry name" value="YagK_YfjJ_C"/>
    <property type="match status" value="1"/>
</dbReference>
<protein>
    <submittedName>
        <fullName evidence="2">DUF3296 domain-containing protein</fullName>
    </submittedName>
</protein>
<dbReference type="RefSeq" id="WP_338266831.1">
    <property type="nucleotide sequence ID" value="NZ_AP027271.1"/>
</dbReference>
<organism evidence="2 3">
    <name type="scientific">Marinomonas pontica</name>
    <dbReference type="NCBI Taxonomy" id="264739"/>
    <lineage>
        <taxon>Bacteria</taxon>
        <taxon>Pseudomonadati</taxon>
        <taxon>Pseudomonadota</taxon>
        <taxon>Gammaproteobacteria</taxon>
        <taxon>Oceanospirillales</taxon>
        <taxon>Oceanospirillaceae</taxon>
        <taxon>Marinomonas</taxon>
    </lineage>
</organism>
<reference evidence="2 3" key="1">
    <citation type="submission" date="2023-01" db="EMBL/GenBank/DDBJ databases">
        <title>Complete genome sequence of Marinomonas pontica strain 200518_36.</title>
        <authorList>
            <person name="Ueki S."/>
            <person name="Gajardo G."/>
            <person name="Maruyama F."/>
        </authorList>
    </citation>
    <scope>NUCLEOTIDE SEQUENCE [LARGE SCALE GENOMIC DNA]</scope>
    <source>
        <strain evidence="2 3">200518_36</strain>
    </source>
</reference>
<dbReference type="EMBL" id="AP027271">
    <property type="protein sequence ID" value="BDX02813.1"/>
    <property type="molecule type" value="Genomic_DNA"/>
</dbReference>
<evidence type="ECO:0000313" key="2">
    <source>
        <dbReference type="EMBL" id="BDX02813.1"/>
    </source>
</evidence>